<keyword evidence="2" id="KW-1133">Transmembrane helix</keyword>
<feature type="transmembrane region" description="Helical" evidence="2">
    <location>
        <begin position="21"/>
        <end position="39"/>
    </location>
</feature>
<feature type="transmembrane region" description="Helical" evidence="2">
    <location>
        <begin position="184"/>
        <end position="204"/>
    </location>
</feature>
<keyword evidence="2" id="KW-0472">Membrane</keyword>
<evidence type="ECO:0000313" key="4">
    <source>
        <dbReference type="WBParaSite" id="TREG1_71880.1"/>
    </source>
</evidence>
<feature type="compositionally biased region" description="Polar residues" evidence="1">
    <location>
        <begin position="348"/>
        <end position="372"/>
    </location>
</feature>
<dbReference type="WBParaSite" id="TREG1_71880.1">
    <property type="protein sequence ID" value="TREG1_71880.1"/>
    <property type="gene ID" value="TREG1_71880"/>
</dbReference>
<evidence type="ECO:0000256" key="1">
    <source>
        <dbReference type="SAM" id="MobiDB-lite"/>
    </source>
</evidence>
<sequence>MNIFQMKHFIIMSIFRLSFLYINKIYILIFVELYITLIVQCIPIQELYNLSNKHTISTVLNTTHIQRNQTNTNNHHNDNNLKMNSGFSELWKETSIPPVIGRVIWCVNESKQNWRHIENRMHHTDMNIISSSHANILRNKKLILLNSGKFICPQPNQSEDMKYCCGPLGKQTCCKITDTPGLRWGIPLGVIVTIIVFLTVSYTIQVFRACDRCYHECPIFTPVPNGAEFQWDTRWYTVSHEGNRYGVTFHSRLFANEFMKCLEAEYGRWNTANILKIQRDGQNFVILNIFFHDLFTPWFYTQGPIKNDEEWIRTDFKNICHTVQARLAVNPRFKWKLNQFSNISKNYTSQKQTHPLQSTANTTSNLIPNSQSEDGKSTHHHHQMNTTTTNTTSATATPWIPWTKVAYVPSLTETSVRKHLTRGMTKSKYKSKGENKSSQLVNVIILEDIIECNGLDKGVQTHQKRLQTHKANIDPVI</sequence>
<feature type="region of interest" description="Disordered" evidence="1">
    <location>
        <begin position="348"/>
        <end position="393"/>
    </location>
</feature>
<proteinExistence type="predicted"/>
<dbReference type="Proteomes" id="UP000050795">
    <property type="component" value="Unassembled WGS sequence"/>
</dbReference>
<accession>A0AA85KEC0</accession>
<name>A0AA85KEC0_TRIRE</name>
<evidence type="ECO:0000313" key="3">
    <source>
        <dbReference type="Proteomes" id="UP000050795"/>
    </source>
</evidence>
<protein>
    <submittedName>
        <fullName evidence="4">Uncharacterized protein</fullName>
    </submittedName>
</protein>
<evidence type="ECO:0000256" key="2">
    <source>
        <dbReference type="SAM" id="Phobius"/>
    </source>
</evidence>
<reference evidence="4" key="2">
    <citation type="submission" date="2023-11" db="UniProtKB">
        <authorList>
            <consortium name="WormBaseParasite"/>
        </authorList>
    </citation>
    <scope>IDENTIFICATION</scope>
</reference>
<reference evidence="3" key="1">
    <citation type="submission" date="2022-06" db="EMBL/GenBank/DDBJ databases">
        <authorList>
            <person name="Berger JAMES D."/>
            <person name="Berger JAMES D."/>
        </authorList>
    </citation>
    <scope>NUCLEOTIDE SEQUENCE [LARGE SCALE GENOMIC DNA]</scope>
</reference>
<organism evidence="3 4">
    <name type="scientific">Trichobilharzia regenti</name>
    <name type="common">Nasal bird schistosome</name>
    <dbReference type="NCBI Taxonomy" id="157069"/>
    <lineage>
        <taxon>Eukaryota</taxon>
        <taxon>Metazoa</taxon>
        <taxon>Spiralia</taxon>
        <taxon>Lophotrochozoa</taxon>
        <taxon>Platyhelminthes</taxon>
        <taxon>Trematoda</taxon>
        <taxon>Digenea</taxon>
        <taxon>Strigeidida</taxon>
        <taxon>Schistosomatoidea</taxon>
        <taxon>Schistosomatidae</taxon>
        <taxon>Trichobilharzia</taxon>
    </lineage>
</organism>
<feature type="compositionally biased region" description="Low complexity" evidence="1">
    <location>
        <begin position="384"/>
        <end position="393"/>
    </location>
</feature>
<keyword evidence="2" id="KW-0812">Transmembrane</keyword>
<keyword evidence="3" id="KW-1185">Reference proteome</keyword>
<dbReference type="AlphaFoldDB" id="A0AA85KEC0"/>